<reference evidence="3 4" key="1">
    <citation type="submission" date="2016-11" db="EMBL/GenBank/DDBJ databases">
        <authorList>
            <person name="Jaros S."/>
            <person name="Januszkiewicz K."/>
            <person name="Wedrychowicz H."/>
        </authorList>
    </citation>
    <scope>NUCLEOTIDE SEQUENCE [LARGE SCALE GENOMIC DNA]</scope>
    <source>
        <strain evidence="3 4">OK807</strain>
    </source>
</reference>
<protein>
    <submittedName>
        <fullName evidence="3">Amidohydrolase family protein</fullName>
    </submittedName>
</protein>
<dbReference type="GO" id="GO:0016810">
    <property type="term" value="F:hydrolase activity, acting on carbon-nitrogen (but not peptide) bonds"/>
    <property type="evidence" value="ECO:0007669"/>
    <property type="project" value="InterPro"/>
</dbReference>
<dbReference type="Gene3D" id="3.10.310.70">
    <property type="match status" value="1"/>
</dbReference>
<evidence type="ECO:0000313" key="4">
    <source>
        <dbReference type="Proteomes" id="UP000181909"/>
    </source>
</evidence>
<accession>A0A1K2EZE7</accession>
<proteinExistence type="predicted"/>
<name>A0A1K2EZE7_STRAR</name>
<evidence type="ECO:0000259" key="2">
    <source>
        <dbReference type="Pfam" id="PF07969"/>
    </source>
</evidence>
<evidence type="ECO:0000313" key="3">
    <source>
        <dbReference type="EMBL" id="SFY40586.1"/>
    </source>
</evidence>
<dbReference type="Gene3D" id="2.30.40.10">
    <property type="entry name" value="Urease, subunit C, domain 1"/>
    <property type="match status" value="1"/>
</dbReference>
<keyword evidence="3" id="KW-0378">Hydrolase</keyword>
<dbReference type="SUPFAM" id="SSF51338">
    <property type="entry name" value="Composite domain of metallo-dependent hydrolases"/>
    <property type="match status" value="1"/>
</dbReference>
<gene>
    <name evidence="3" type="ORF">SAMN02787144_102571</name>
</gene>
<dbReference type="Gene3D" id="3.20.20.140">
    <property type="entry name" value="Metal-dependent hydrolases"/>
    <property type="match status" value="1"/>
</dbReference>
<dbReference type="STRING" id="1893.SAMN02787144_102571"/>
<dbReference type="InterPro" id="IPR013108">
    <property type="entry name" value="Amidohydro_3"/>
</dbReference>
<evidence type="ECO:0000256" key="1">
    <source>
        <dbReference type="SAM" id="MobiDB-lite"/>
    </source>
</evidence>
<sequence>MPTGSPATTVIDLKGAVVTPGLVDGHIHPVMGAELTHGLDPSGCTTLDEVRQALAPHHLAPHHLSPHSWAGAPKTRCPPTYVASTRSEASSAGSTE</sequence>
<feature type="region of interest" description="Disordered" evidence="1">
    <location>
        <begin position="63"/>
        <end position="96"/>
    </location>
</feature>
<feature type="domain" description="Amidohydrolase 3" evidence="2">
    <location>
        <begin position="10"/>
        <end position="55"/>
    </location>
</feature>
<dbReference type="Proteomes" id="UP000181909">
    <property type="component" value="Unassembled WGS sequence"/>
</dbReference>
<dbReference type="Pfam" id="PF07969">
    <property type="entry name" value="Amidohydro_3"/>
    <property type="match status" value="1"/>
</dbReference>
<dbReference type="InterPro" id="IPR011059">
    <property type="entry name" value="Metal-dep_hydrolase_composite"/>
</dbReference>
<dbReference type="EMBL" id="FPJO01000025">
    <property type="protein sequence ID" value="SFY40586.1"/>
    <property type="molecule type" value="Genomic_DNA"/>
</dbReference>
<dbReference type="AlphaFoldDB" id="A0A1K2EZE7"/>
<feature type="compositionally biased region" description="Polar residues" evidence="1">
    <location>
        <begin position="82"/>
        <end position="96"/>
    </location>
</feature>
<organism evidence="3 4">
    <name type="scientific">Streptomyces atratus</name>
    <dbReference type="NCBI Taxonomy" id="1893"/>
    <lineage>
        <taxon>Bacteria</taxon>
        <taxon>Bacillati</taxon>
        <taxon>Actinomycetota</taxon>
        <taxon>Actinomycetes</taxon>
        <taxon>Kitasatosporales</taxon>
        <taxon>Streptomycetaceae</taxon>
        <taxon>Streptomyces</taxon>
    </lineage>
</organism>